<sequence length="69" mass="7596">MSSFDFLECVLAPESSDPTERRIPSDGYLISGESFRNFNSKMTLNGLPPLIIPGKKGGYVDVLIDNIEC</sequence>
<dbReference type="WBParaSite" id="nRc.2.0.1.t17687-RA">
    <property type="protein sequence ID" value="nRc.2.0.1.t17687-RA"/>
    <property type="gene ID" value="nRc.2.0.1.g17687"/>
</dbReference>
<accession>A0A915IV41</accession>
<evidence type="ECO:0000313" key="2">
    <source>
        <dbReference type="WBParaSite" id="nRc.2.0.1.t17687-RA"/>
    </source>
</evidence>
<dbReference type="AlphaFoldDB" id="A0A915IV41"/>
<protein>
    <submittedName>
        <fullName evidence="2">Uncharacterized protein</fullName>
    </submittedName>
</protein>
<name>A0A915IV41_ROMCU</name>
<evidence type="ECO:0000313" key="1">
    <source>
        <dbReference type="Proteomes" id="UP000887565"/>
    </source>
</evidence>
<reference evidence="2" key="1">
    <citation type="submission" date="2022-11" db="UniProtKB">
        <authorList>
            <consortium name="WormBaseParasite"/>
        </authorList>
    </citation>
    <scope>IDENTIFICATION</scope>
</reference>
<proteinExistence type="predicted"/>
<dbReference type="Proteomes" id="UP000887565">
    <property type="component" value="Unplaced"/>
</dbReference>
<organism evidence="1 2">
    <name type="scientific">Romanomermis culicivorax</name>
    <name type="common">Nematode worm</name>
    <dbReference type="NCBI Taxonomy" id="13658"/>
    <lineage>
        <taxon>Eukaryota</taxon>
        <taxon>Metazoa</taxon>
        <taxon>Ecdysozoa</taxon>
        <taxon>Nematoda</taxon>
        <taxon>Enoplea</taxon>
        <taxon>Dorylaimia</taxon>
        <taxon>Mermithida</taxon>
        <taxon>Mermithoidea</taxon>
        <taxon>Mermithidae</taxon>
        <taxon>Romanomermis</taxon>
    </lineage>
</organism>
<keyword evidence="1" id="KW-1185">Reference proteome</keyword>